<evidence type="ECO:0000259" key="7">
    <source>
        <dbReference type="PROSITE" id="PS51160"/>
    </source>
</evidence>
<evidence type="ECO:0000256" key="1">
    <source>
        <dbReference type="ARBA" id="ARBA00005614"/>
    </source>
</evidence>
<comment type="caution">
    <text evidence="8">The sequence shown here is derived from an EMBL/GenBank/DDBJ whole genome shotgun (WGS) entry which is preliminary data.</text>
</comment>
<dbReference type="PANTHER" id="PTHR47268:SF4">
    <property type="entry name" value="ACYLPHOSPHATASE"/>
    <property type="match status" value="1"/>
</dbReference>
<feature type="region of interest" description="Disordered" evidence="6">
    <location>
        <begin position="68"/>
        <end position="93"/>
    </location>
</feature>
<evidence type="ECO:0000313" key="8">
    <source>
        <dbReference type="EMBL" id="KRS10753.1"/>
    </source>
</evidence>
<dbReference type="Gene3D" id="3.30.70.100">
    <property type="match status" value="1"/>
</dbReference>
<dbReference type="EMBL" id="LAXJ01000027">
    <property type="protein sequence ID" value="KRS10753.1"/>
    <property type="molecule type" value="Genomic_DNA"/>
</dbReference>
<evidence type="ECO:0000256" key="5">
    <source>
        <dbReference type="RuleBase" id="RU004168"/>
    </source>
</evidence>
<dbReference type="PROSITE" id="PS00151">
    <property type="entry name" value="ACYLPHOSPHATASE_2"/>
    <property type="match status" value="1"/>
</dbReference>
<dbReference type="PATRIC" id="fig|1641875.4.peg.2477"/>
<organism evidence="8 9">
    <name type="scientific">Roseovarius atlanticus</name>
    <dbReference type="NCBI Taxonomy" id="1641875"/>
    <lineage>
        <taxon>Bacteria</taxon>
        <taxon>Pseudomonadati</taxon>
        <taxon>Pseudomonadota</taxon>
        <taxon>Alphaproteobacteria</taxon>
        <taxon>Rhodobacterales</taxon>
        <taxon>Roseobacteraceae</taxon>
        <taxon>Roseovarius</taxon>
    </lineage>
</organism>
<dbReference type="PRINTS" id="PR00112">
    <property type="entry name" value="ACYLPHPHTASE"/>
</dbReference>
<proteinExistence type="inferred from homology"/>
<feature type="domain" description="Acylphosphatase-like" evidence="7">
    <location>
        <begin position="7"/>
        <end position="93"/>
    </location>
</feature>
<dbReference type="GO" id="GO:0003998">
    <property type="term" value="F:acylphosphatase activity"/>
    <property type="evidence" value="ECO:0007669"/>
    <property type="project" value="UniProtKB-EC"/>
</dbReference>
<dbReference type="InterPro" id="IPR001792">
    <property type="entry name" value="Acylphosphatase-like_dom"/>
</dbReference>
<evidence type="ECO:0000256" key="2">
    <source>
        <dbReference type="ARBA" id="ARBA00012150"/>
    </source>
</evidence>
<dbReference type="InterPro" id="IPR020456">
    <property type="entry name" value="Acylphosphatase"/>
</dbReference>
<dbReference type="OrthoDB" id="5295388at2"/>
<name>A0A0T5NPK9_9RHOB</name>
<dbReference type="Proteomes" id="UP000051295">
    <property type="component" value="Unassembled WGS sequence"/>
</dbReference>
<dbReference type="RefSeq" id="WP_057796468.1">
    <property type="nucleotide sequence ID" value="NZ_LAXJ01000027.1"/>
</dbReference>
<keyword evidence="9" id="KW-1185">Reference proteome</keyword>
<dbReference type="SUPFAM" id="SSF54975">
    <property type="entry name" value="Acylphosphatase/BLUF domain-like"/>
    <property type="match status" value="1"/>
</dbReference>
<comment type="similarity">
    <text evidence="1 5">Belongs to the acylphosphatase family.</text>
</comment>
<sequence length="93" mass="10258">MHNETTLTGVLVTGKVQGVNYRAWTQEEARSRGLRGWVRNEEDGSVRAVLSGPEEAVADMLRAMEKGPPAAKVERVEPEPAEAPEQDGFEILR</sequence>
<gene>
    <name evidence="8" type="ORF">XM53_19680</name>
</gene>
<evidence type="ECO:0000256" key="3">
    <source>
        <dbReference type="ARBA" id="ARBA00047645"/>
    </source>
</evidence>
<protein>
    <recommendedName>
        <fullName evidence="2 4">acylphosphatase</fullName>
        <ecNumber evidence="2 4">3.6.1.7</ecNumber>
    </recommendedName>
</protein>
<dbReference type="AlphaFoldDB" id="A0A0T5NPK9"/>
<reference evidence="8 9" key="1">
    <citation type="submission" date="2015-04" db="EMBL/GenBank/DDBJ databases">
        <title>The draft genome sequence of Roseovarius sp.R12b.</title>
        <authorList>
            <person name="Li G."/>
            <person name="Lai Q."/>
            <person name="Shao Z."/>
            <person name="Yan P."/>
        </authorList>
    </citation>
    <scope>NUCLEOTIDE SEQUENCE [LARGE SCALE GENOMIC DNA]</scope>
    <source>
        <strain evidence="8 9">R12B</strain>
    </source>
</reference>
<dbReference type="PROSITE" id="PS51160">
    <property type="entry name" value="ACYLPHOSPHATASE_3"/>
    <property type="match status" value="1"/>
</dbReference>
<evidence type="ECO:0000256" key="4">
    <source>
        <dbReference type="PROSITE-ProRule" id="PRU00520"/>
    </source>
</evidence>
<dbReference type="InterPro" id="IPR036046">
    <property type="entry name" value="Acylphosphatase-like_dom_sf"/>
</dbReference>
<dbReference type="Pfam" id="PF00708">
    <property type="entry name" value="Acylphosphatase"/>
    <property type="match status" value="1"/>
</dbReference>
<dbReference type="InterPro" id="IPR017968">
    <property type="entry name" value="Acylphosphatase_CS"/>
</dbReference>
<feature type="compositionally biased region" description="Acidic residues" evidence="6">
    <location>
        <begin position="79"/>
        <end position="93"/>
    </location>
</feature>
<comment type="catalytic activity">
    <reaction evidence="3 4">
        <text>an acyl phosphate + H2O = a carboxylate + phosphate + H(+)</text>
        <dbReference type="Rhea" id="RHEA:14965"/>
        <dbReference type="ChEBI" id="CHEBI:15377"/>
        <dbReference type="ChEBI" id="CHEBI:15378"/>
        <dbReference type="ChEBI" id="CHEBI:29067"/>
        <dbReference type="ChEBI" id="CHEBI:43474"/>
        <dbReference type="ChEBI" id="CHEBI:59918"/>
        <dbReference type="EC" id="3.6.1.7"/>
    </reaction>
</comment>
<keyword evidence="4" id="KW-0378">Hydrolase</keyword>
<dbReference type="PANTHER" id="PTHR47268">
    <property type="entry name" value="ACYLPHOSPHATASE"/>
    <property type="match status" value="1"/>
</dbReference>
<feature type="active site" evidence="4">
    <location>
        <position position="40"/>
    </location>
</feature>
<accession>A0A0T5NPK9</accession>
<dbReference type="STRING" id="1641875.XM53_19680"/>
<feature type="active site" evidence="4">
    <location>
        <position position="22"/>
    </location>
</feature>
<evidence type="ECO:0000256" key="6">
    <source>
        <dbReference type="SAM" id="MobiDB-lite"/>
    </source>
</evidence>
<dbReference type="EC" id="3.6.1.7" evidence="2 4"/>
<evidence type="ECO:0000313" key="9">
    <source>
        <dbReference type="Proteomes" id="UP000051295"/>
    </source>
</evidence>